<feature type="region of interest" description="Disordered" evidence="1">
    <location>
        <begin position="115"/>
        <end position="148"/>
    </location>
</feature>
<keyword evidence="3" id="KW-1185">Reference proteome</keyword>
<feature type="region of interest" description="Disordered" evidence="1">
    <location>
        <begin position="577"/>
        <end position="660"/>
    </location>
</feature>
<evidence type="ECO:0000313" key="2">
    <source>
        <dbReference type="EMBL" id="SGZ55017.1"/>
    </source>
</evidence>
<dbReference type="EMBL" id="LT635760">
    <property type="protein sequence ID" value="SGZ55017.1"/>
    <property type="molecule type" value="Genomic_DNA"/>
</dbReference>
<proteinExistence type="predicted"/>
<feature type="region of interest" description="Disordered" evidence="1">
    <location>
        <begin position="426"/>
        <end position="455"/>
    </location>
</feature>
<dbReference type="Proteomes" id="UP000182334">
    <property type="component" value="Chromosome V"/>
</dbReference>
<sequence>MSRSPSPTTLKPSLIRPAFPHMSTSPDLVGFRTNSGPQYDTIDNRLPGDKSSAKELLDFLNERSNDEYKTVVFRTTARNNAHYQNRVSFDTVGTQIAEDPTLDFSDDDYYSPPRRMLNDMDYRGRGRDRDLLPIRSPGTSPGASPTRMLSPIRGMDMSRLFQNAVLYPTTPIITRRGCTFTKMHRHFEDLYLGKLLHKGLCPVLPGRVILVYISGRQHTWVAMDWILRSFIEHGDTVIIVSAVKQPPGPKNKMNKFLMSPTHVNRDPAKLKLRERFRERSRPEYIKQVAANVMSYAMKVVNPGIIAKITVEVCEGTTKDVLKDMYKLYEPNVVSTASKVNVRNSAPLKSWNSSRLSDRLVKNFPLPVIVVPALNMGHFERILKDEVEGIAPGMLNSTSMTASTSNNSKKTVELPKPADLPIMKITDSQNQNVSDEESLSDGSLHSEGSGGSVSTTESYDSFVEIAELYDGYRDKLHNELRLLASNTRDDQYFANFLRSISDKSLEFCEDLRGVDPDFRGQGAKLARAITGSNSFGAVPYKTKSLLAPVEAPKPLPGNSGAISIADLKRSLKLNAMKSDEGVHNGPSILVDPPSGTTSPTSETPKHSALTFSEVEKPSRRTKSSVTPLKKFLSHDDTTNNKVKLEPSKSHPDIRTVALADSDKKKKKKKKFWKLF</sequence>
<evidence type="ECO:0000313" key="3">
    <source>
        <dbReference type="Proteomes" id="UP000182334"/>
    </source>
</evidence>
<dbReference type="AlphaFoldDB" id="A0A1L0BUJ9"/>
<dbReference type="Gene3D" id="3.40.50.620">
    <property type="entry name" value="HUPs"/>
    <property type="match status" value="1"/>
</dbReference>
<dbReference type="InterPro" id="IPR014729">
    <property type="entry name" value="Rossmann-like_a/b/a_fold"/>
</dbReference>
<accession>A0A1L0BUJ9</accession>
<evidence type="ECO:0000256" key="1">
    <source>
        <dbReference type="SAM" id="MobiDB-lite"/>
    </source>
</evidence>
<dbReference type="OrthoDB" id="843225at2759"/>
<dbReference type="STRING" id="45354.A0A1L0BUJ9"/>
<feature type="compositionally biased region" description="Basic and acidic residues" evidence="1">
    <location>
        <begin position="631"/>
        <end position="652"/>
    </location>
</feature>
<name>A0A1L0BUJ9_9ASCO</name>
<organism evidence="2 3">
    <name type="scientific">Sungouiella intermedia</name>
    <dbReference type="NCBI Taxonomy" id="45354"/>
    <lineage>
        <taxon>Eukaryota</taxon>
        <taxon>Fungi</taxon>
        <taxon>Dikarya</taxon>
        <taxon>Ascomycota</taxon>
        <taxon>Saccharomycotina</taxon>
        <taxon>Pichiomycetes</taxon>
        <taxon>Metschnikowiaceae</taxon>
        <taxon>Sungouiella</taxon>
    </lineage>
</organism>
<feature type="region of interest" description="Disordered" evidence="1">
    <location>
        <begin position="1"/>
        <end position="26"/>
    </location>
</feature>
<reference evidence="2 3" key="1">
    <citation type="submission" date="2016-10" db="EMBL/GenBank/DDBJ databases">
        <authorList>
            <person name="de Groot N.N."/>
        </authorList>
    </citation>
    <scope>NUCLEOTIDE SEQUENCE [LARGE SCALE GENOMIC DNA]</scope>
    <source>
        <strain evidence="2 3">CBS 141442</strain>
    </source>
</reference>
<feature type="compositionally biased region" description="Polar residues" evidence="1">
    <location>
        <begin position="1"/>
        <end position="11"/>
    </location>
</feature>
<protein>
    <submittedName>
        <fullName evidence="2">CIC11C00000005442</fullName>
    </submittedName>
</protein>
<feature type="compositionally biased region" description="Low complexity" evidence="1">
    <location>
        <begin position="591"/>
        <end position="601"/>
    </location>
</feature>
<feature type="compositionally biased region" description="Basic and acidic residues" evidence="1">
    <location>
        <begin position="116"/>
        <end position="132"/>
    </location>
</feature>
<gene>
    <name evidence="2" type="ORF">SAMEA4029010_CIC11G00000005442</name>
</gene>